<dbReference type="AlphaFoldDB" id="A0A143PN88"/>
<dbReference type="InterPro" id="IPR019619">
    <property type="entry name" value="DUF2490"/>
</dbReference>
<sequence precursor="true">MAAFVLRAGLVTVMMFAWASAARAQSSPAVQDLQAWVLLLGQIPVGDQWLIHAEVQPRFNDDISQADQLLLRGGIGRRFGRRVTAWAGYGYGQKWNGAPVTHEQRTWEQVNATLPKLGKWAPSMRFRQEQRFLEQSGDWSHRFRALGRVVHPIGASPWSFAAWDEWFVTLDDTANGPRQGFDQNRVYLTALRKISSAVTLECGYMWQHSAATTKAPERNGHTLFTSFTYAPPVR</sequence>
<feature type="signal peptide" evidence="1">
    <location>
        <begin position="1"/>
        <end position="24"/>
    </location>
</feature>
<dbReference type="KEGG" id="abac:LuPra_03335"/>
<proteinExistence type="predicted"/>
<protein>
    <recommendedName>
        <fullName evidence="4">DUF2490 domain-containing protein</fullName>
    </recommendedName>
</protein>
<reference evidence="2 3" key="1">
    <citation type="journal article" date="2016" name="Genome Announc.">
        <title>First Complete Genome Sequence of a Subdivision 6 Acidobacterium Strain.</title>
        <authorList>
            <person name="Huang S."/>
            <person name="Vieira S."/>
            <person name="Bunk B."/>
            <person name="Riedel T."/>
            <person name="Sproer C."/>
            <person name="Overmann J."/>
        </authorList>
    </citation>
    <scope>NUCLEOTIDE SEQUENCE [LARGE SCALE GENOMIC DNA]</scope>
    <source>
        <strain evidence="3">DSM 100886 HEG_-6_39</strain>
    </source>
</reference>
<gene>
    <name evidence="2" type="ORF">LuPra_03335</name>
</gene>
<organism evidence="2 3">
    <name type="scientific">Luteitalea pratensis</name>
    <dbReference type="NCBI Taxonomy" id="1855912"/>
    <lineage>
        <taxon>Bacteria</taxon>
        <taxon>Pseudomonadati</taxon>
        <taxon>Acidobacteriota</taxon>
        <taxon>Vicinamibacteria</taxon>
        <taxon>Vicinamibacterales</taxon>
        <taxon>Vicinamibacteraceae</taxon>
        <taxon>Luteitalea</taxon>
    </lineage>
</organism>
<reference evidence="3" key="2">
    <citation type="submission" date="2016-04" db="EMBL/GenBank/DDBJ databases">
        <title>First Complete Genome Sequence of a Subdivision 6 Acidobacterium.</title>
        <authorList>
            <person name="Huang S."/>
            <person name="Vieira S."/>
            <person name="Bunk B."/>
            <person name="Riedel T."/>
            <person name="Sproeer C."/>
            <person name="Overmann J."/>
        </authorList>
    </citation>
    <scope>NUCLEOTIDE SEQUENCE [LARGE SCALE GENOMIC DNA]</scope>
    <source>
        <strain evidence="3">DSM 100886 HEG_-6_39</strain>
    </source>
</reference>
<dbReference type="Proteomes" id="UP000076079">
    <property type="component" value="Chromosome"/>
</dbReference>
<dbReference type="EMBL" id="CP015136">
    <property type="protein sequence ID" value="AMY10107.1"/>
    <property type="molecule type" value="Genomic_DNA"/>
</dbReference>
<feature type="chain" id="PRO_5007511706" description="DUF2490 domain-containing protein" evidence="1">
    <location>
        <begin position="25"/>
        <end position="234"/>
    </location>
</feature>
<dbReference type="Pfam" id="PF10677">
    <property type="entry name" value="DUF2490"/>
    <property type="match status" value="1"/>
</dbReference>
<accession>A0A143PN88</accession>
<evidence type="ECO:0000313" key="3">
    <source>
        <dbReference type="Proteomes" id="UP000076079"/>
    </source>
</evidence>
<dbReference type="RefSeq" id="WP_157899289.1">
    <property type="nucleotide sequence ID" value="NZ_CP015136.1"/>
</dbReference>
<evidence type="ECO:0000313" key="2">
    <source>
        <dbReference type="EMBL" id="AMY10107.1"/>
    </source>
</evidence>
<keyword evidence="1" id="KW-0732">Signal</keyword>
<evidence type="ECO:0008006" key="4">
    <source>
        <dbReference type="Google" id="ProtNLM"/>
    </source>
</evidence>
<dbReference type="STRING" id="1855912.LuPra_03335"/>
<keyword evidence="3" id="KW-1185">Reference proteome</keyword>
<evidence type="ECO:0000256" key="1">
    <source>
        <dbReference type="SAM" id="SignalP"/>
    </source>
</evidence>
<dbReference type="OrthoDB" id="1118734at2"/>
<name>A0A143PN88_LUTPR</name>